<organism evidence="4 5">
    <name type="scientific">Clostridium perfringens</name>
    <dbReference type="NCBI Taxonomy" id="1502"/>
    <lineage>
        <taxon>Bacteria</taxon>
        <taxon>Bacillati</taxon>
        <taxon>Bacillota</taxon>
        <taxon>Clostridia</taxon>
        <taxon>Eubacteriales</taxon>
        <taxon>Clostridiaceae</taxon>
        <taxon>Clostridium</taxon>
    </lineage>
</organism>
<dbReference type="AlphaFoldDB" id="A0AAW9KDN8"/>
<comment type="caution">
    <text evidence="4">The sequence shown here is derived from an EMBL/GenBank/DDBJ whole genome shotgun (WGS) entry which is preliminary data.</text>
</comment>
<accession>A0AAW9KDN8</accession>
<protein>
    <submittedName>
        <fullName evidence="4">Hsp20 family protein</fullName>
    </submittedName>
</protein>
<dbReference type="PROSITE" id="PS01031">
    <property type="entry name" value="SHSP"/>
    <property type="match status" value="1"/>
</dbReference>
<evidence type="ECO:0000256" key="1">
    <source>
        <dbReference type="PROSITE-ProRule" id="PRU00285"/>
    </source>
</evidence>
<reference evidence="4" key="1">
    <citation type="submission" date="2019-11" db="EMBL/GenBank/DDBJ databases">
        <title>Characterization of Clostridium perfringens isolates from swine manure treated agricultural soils.</title>
        <authorList>
            <person name="Wushke S.T."/>
        </authorList>
    </citation>
    <scope>NUCLEOTIDE SEQUENCE</scope>
    <source>
        <strain evidence="4">X62</strain>
    </source>
</reference>
<dbReference type="Proteomes" id="UP001288944">
    <property type="component" value="Unassembled WGS sequence"/>
</dbReference>
<dbReference type="Pfam" id="PF00011">
    <property type="entry name" value="HSP20"/>
    <property type="match status" value="1"/>
</dbReference>
<dbReference type="Gene3D" id="2.60.40.790">
    <property type="match status" value="1"/>
</dbReference>
<dbReference type="InterPro" id="IPR002068">
    <property type="entry name" value="A-crystallin/Hsp20_dom"/>
</dbReference>
<dbReference type="InterPro" id="IPR008978">
    <property type="entry name" value="HSP20-like_chaperone"/>
</dbReference>
<sequence>GNDIISIFGGTFNSVFNQVFTTLITNEELMNNIVDTVLNSDVVGSVLDSIEDESNLDFIDYGDRYLIEGKLIGINKKDIDIDYEEDHITIKVKKNKIFSNENSMVAVFQEGSSFQKSFYVPNIESNRIKAVYNADVLRIYLKKRPLVEKGTTIIDVDNFTNADSFIEVGNFNEISDKDKSTELYNQRYIE</sequence>
<evidence type="ECO:0000313" key="5">
    <source>
        <dbReference type="Proteomes" id="UP001288944"/>
    </source>
</evidence>
<dbReference type="EMBL" id="WNUR01000238">
    <property type="protein sequence ID" value="MDZ7542538.1"/>
    <property type="molecule type" value="Genomic_DNA"/>
</dbReference>
<dbReference type="SUPFAM" id="SSF49764">
    <property type="entry name" value="HSP20-like chaperones"/>
    <property type="match status" value="1"/>
</dbReference>
<evidence type="ECO:0000313" key="4">
    <source>
        <dbReference type="EMBL" id="MDZ7542538.1"/>
    </source>
</evidence>
<gene>
    <name evidence="4" type="ORF">GNF83_15260</name>
</gene>
<proteinExistence type="inferred from homology"/>
<feature type="non-terminal residue" evidence="4">
    <location>
        <position position="1"/>
    </location>
</feature>
<feature type="domain" description="SHSP" evidence="3">
    <location>
        <begin position="47"/>
        <end position="159"/>
    </location>
</feature>
<comment type="similarity">
    <text evidence="1 2">Belongs to the small heat shock protein (HSP20) family.</text>
</comment>
<evidence type="ECO:0000259" key="3">
    <source>
        <dbReference type="PROSITE" id="PS01031"/>
    </source>
</evidence>
<name>A0AAW9KDN8_CLOPF</name>
<evidence type="ECO:0000256" key="2">
    <source>
        <dbReference type="RuleBase" id="RU003616"/>
    </source>
</evidence>